<reference evidence="1" key="1">
    <citation type="submission" date="2018-07" db="EMBL/GenBank/DDBJ databases">
        <authorList>
            <person name="Wilson K.M."/>
            <person name="Ely B."/>
        </authorList>
    </citation>
    <scope>NUCLEOTIDE SEQUENCE</scope>
</reference>
<proteinExistence type="predicted"/>
<evidence type="ECO:0000313" key="1">
    <source>
        <dbReference type="EMBL" id="AXQ69704.1"/>
    </source>
</evidence>
<accession>A0A385ECT9</accession>
<keyword evidence="2" id="KW-1185">Reference proteome</keyword>
<dbReference type="EMBL" id="MH588547">
    <property type="protein sequence ID" value="AXQ69704.1"/>
    <property type="molecule type" value="Genomic_DNA"/>
</dbReference>
<reference evidence="1" key="2">
    <citation type="submission" date="2021-07" db="EMBL/GenBank/DDBJ databases">
        <title>Giant CbK-like Caulobacter bacteriophages have genetically divergent genomes.</title>
        <authorList>
            <person name="Wilson K."/>
            <person name="Ely B."/>
        </authorList>
    </citation>
    <scope>NUCLEOTIDE SEQUENCE</scope>
</reference>
<sequence length="94" mass="10300">MDTPITFGATDKQTLVEGTPNTFTAAKPYTSVIIHSDRNLYVRLDGEDAADTDFYWLKDAYLTVRAEWGVPVSVLVADDQDSGGVVRFTEAAIV</sequence>
<dbReference type="Proteomes" id="UP000259683">
    <property type="component" value="Segment"/>
</dbReference>
<evidence type="ECO:0000313" key="2">
    <source>
        <dbReference type="Proteomes" id="UP000259683"/>
    </source>
</evidence>
<gene>
    <name evidence="1" type="ORF">CcrSC_gp122</name>
</gene>
<name>A0A385ECT9_9CAUD</name>
<organism evidence="1 2">
    <name type="scientific">Caulobacter phage CcrSC</name>
    <dbReference type="NCBI Taxonomy" id="2283272"/>
    <lineage>
        <taxon>Viruses</taxon>
        <taxon>Duplodnaviria</taxon>
        <taxon>Heunggongvirae</taxon>
        <taxon>Uroviricota</taxon>
        <taxon>Caudoviricetes</taxon>
        <taxon>Jeanschmidtviridae</taxon>
        <taxon>Bertelyvirus</taxon>
        <taxon>Bertelyvirus SC</taxon>
    </lineage>
</organism>
<protein>
    <submittedName>
        <fullName evidence="1">Uncharacterized protein</fullName>
    </submittedName>
</protein>